<keyword evidence="16" id="KW-1185">Reference proteome</keyword>
<feature type="transmembrane region" description="Helical" evidence="12">
    <location>
        <begin position="200"/>
        <end position="225"/>
    </location>
</feature>
<keyword evidence="10 12" id="KW-0143">Chaperone</keyword>
<evidence type="ECO:0000256" key="7">
    <source>
        <dbReference type="ARBA" id="ARBA00022989"/>
    </source>
</evidence>
<feature type="transmembrane region" description="Helical" evidence="12">
    <location>
        <begin position="6"/>
        <end position="24"/>
    </location>
</feature>
<evidence type="ECO:0000256" key="6">
    <source>
        <dbReference type="ARBA" id="ARBA00022927"/>
    </source>
</evidence>
<dbReference type="PANTHER" id="PTHR12428:SF65">
    <property type="entry name" value="CYTOCHROME C OXIDASE ASSEMBLY PROTEIN COX18, MITOCHONDRIAL"/>
    <property type="match status" value="1"/>
</dbReference>
<evidence type="ECO:0000256" key="1">
    <source>
        <dbReference type="ARBA" id="ARBA00004651"/>
    </source>
</evidence>
<proteinExistence type="inferred from homology"/>
<evidence type="ECO:0000256" key="8">
    <source>
        <dbReference type="ARBA" id="ARBA00023136"/>
    </source>
</evidence>
<evidence type="ECO:0000256" key="11">
    <source>
        <dbReference type="ARBA" id="ARBA00023288"/>
    </source>
</evidence>
<dbReference type="PRINTS" id="PR01900">
    <property type="entry name" value="YIDCPROTEIN"/>
</dbReference>
<evidence type="ECO:0000256" key="2">
    <source>
        <dbReference type="ARBA" id="ARBA00022448"/>
    </source>
</evidence>
<feature type="transmembrane region" description="Helical" evidence="12">
    <location>
        <begin position="126"/>
        <end position="150"/>
    </location>
</feature>
<keyword evidence="6 12" id="KW-0653">Protein transport</keyword>
<keyword evidence="11 12" id="KW-0449">Lipoprotein</keyword>
<accession>A0ABV6NLH8</accession>
<dbReference type="PANTHER" id="PTHR12428">
    <property type="entry name" value="OXA1"/>
    <property type="match status" value="1"/>
</dbReference>
<dbReference type="Proteomes" id="UP001589833">
    <property type="component" value="Unassembled WGS sequence"/>
</dbReference>
<dbReference type="NCBIfam" id="NF002803">
    <property type="entry name" value="PRK02944.1"/>
    <property type="match status" value="1"/>
</dbReference>
<dbReference type="EMBL" id="JBHLTR010000054">
    <property type="protein sequence ID" value="MFC0561289.1"/>
    <property type="molecule type" value="Genomic_DNA"/>
</dbReference>
<comment type="subcellular location">
    <subcellularLocation>
        <location evidence="1 12">Cell membrane</location>
        <topology evidence="1 12">Multi-pass membrane protein</topology>
    </subcellularLocation>
</comment>
<dbReference type="InterPro" id="IPR047196">
    <property type="entry name" value="YidC_ALB_C"/>
</dbReference>
<organism evidence="15 16">
    <name type="scientific">Halalkalibacter alkalisediminis</name>
    <dbReference type="NCBI Taxonomy" id="935616"/>
    <lineage>
        <taxon>Bacteria</taxon>
        <taxon>Bacillati</taxon>
        <taxon>Bacillota</taxon>
        <taxon>Bacilli</taxon>
        <taxon>Bacillales</taxon>
        <taxon>Bacillaceae</taxon>
        <taxon>Halalkalibacter</taxon>
    </lineage>
</organism>
<feature type="transmembrane region" description="Helical" evidence="12">
    <location>
        <begin position="170"/>
        <end position="188"/>
    </location>
</feature>
<comment type="similarity">
    <text evidence="12">Belongs to the OXA1/ALB3/YidC family. Type 2 subfamily.</text>
</comment>
<evidence type="ECO:0000256" key="3">
    <source>
        <dbReference type="ARBA" id="ARBA00022475"/>
    </source>
</evidence>
<evidence type="ECO:0000259" key="14">
    <source>
        <dbReference type="Pfam" id="PF02096"/>
    </source>
</evidence>
<dbReference type="NCBIfam" id="TIGR03592">
    <property type="entry name" value="yidC_oxa1_cterm"/>
    <property type="match status" value="1"/>
</dbReference>
<keyword evidence="9" id="KW-0564">Palmitate</keyword>
<feature type="compositionally biased region" description="Basic residues" evidence="13">
    <location>
        <begin position="256"/>
        <end position="267"/>
    </location>
</feature>
<comment type="function">
    <text evidence="12">Required for the insertion and/or proper folding and/or complex formation of integral membrane proteins into the membrane. Involved in integration of membrane proteins that insert both dependently and independently of the Sec translocase complex, as well as at least some lipoproteins.</text>
</comment>
<dbReference type="RefSeq" id="WP_273842810.1">
    <property type="nucleotide sequence ID" value="NZ_JAQQWT010000005.1"/>
</dbReference>
<keyword evidence="5 12" id="KW-0732">Signal</keyword>
<keyword evidence="8 12" id="KW-0472">Membrane</keyword>
<keyword evidence="2 12" id="KW-0813">Transport</keyword>
<dbReference type="InterPro" id="IPR001708">
    <property type="entry name" value="YidC/ALB3/OXA1/COX18"/>
</dbReference>
<evidence type="ECO:0000313" key="15">
    <source>
        <dbReference type="EMBL" id="MFC0561289.1"/>
    </source>
</evidence>
<evidence type="ECO:0000256" key="10">
    <source>
        <dbReference type="ARBA" id="ARBA00023186"/>
    </source>
</evidence>
<reference evidence="15 16" key="1">
    <citation type="submission" date="2024-09" db="EMBL/GenBank/DDBJ databases">
        <authorList>
            <person name="Sun Q."/>
            <person name="Mori K."/>
        </authorList>
    </citation>
    <scope>NUCLEOTIDE SEQUENCE [LARGE SCALE GENOMIC DNA]</scope>
    <source>
        <strain evidence="15 16">NCAIM B.02301</strain>
    </source>
</reference>
<dbReference type="InterPro" id="IPR028055">
    <property type="entry name" value="YidC/Oxa/ALB_C"/>
</dbReference>
<dbReference type="Pfam" id="PF02096">
    <property type="entry name" value="60KD_IMP"/>
    <property type="match status" value="1"/>
</dbReference>
<evidence type="ECO:0000256" key="13">
    <source>
        <dbReference type="SAM" id="MobiDB-lite"/>
    </source>
</evidence>
<evidence type="ECO:0000256" key="4">
    <source>
        <dbReference type="ARBA" id="ARBA00022692"/>
    </source>
</evidence>
<evidence type="ECO:0000256" key="9">
    <source>
        <dbReference type="ARBA" id="ARBA00023139"/>
    </source>
</evidence>
<feature type="domain" description="Membrane insertase YidC/Oxa/ALB C-terminal" evidence="14">
    <location>
        <begin position="59"/>
        <end position="238"/>
    </location>
</feature>
<feature type="transmembrane region" description="Helical" evidence="12">
    <location>
        <begin position="36"/>
        <end position="52"/>
    </location>
</feature>
<keyword evidence="7 12" id="KW-1133">Transmembrane helix</keyword>
<comment type="caution">
    <text evidence="15">The sequence shown here is derived from an EMBL/GenBank/DDBJ whole genome shotgun (WGS) entry which is preliminary data.</text>
</comment>
<name>A0ABV6NLH8_9BACI</name>
<dbReference type="HAMAP" id="MF_01811">
    <property type="entry name" value="YidC_type2"/>
    <property type="match status" value="1"/>
</dbReference>
<evidence type="ECO:0000256" key="12">
    <source>
        <dbReference type="HAMAP-Rule" id="MF_01811"/>
    </source>
</evidence>
<feature type="region of interest" description="Disordered" evidence="13">
    <location>
        <begin position="245"/>
        <end position="267"/>
    </location>
</feature>
<feature type="transmembrane region" description="Helical" evidence="12">
    <location>
        <begin position="58"/>
        <end position="79"/>
    </location>
</feature>
<protein>
    <recommendedName>
        <fullName evidence="12">Membrane protein insertase YidC</fullName>
    </recommendedName>
    <alternativeName>
        <fullName evidence="12">Foldase YidC</fullName>
    </alternativeName>
    <alternativeName>
        <fullName evidence="12">Membrane integrase YidC</fullName>
    </alternativeName>
    <alternativeName>
        <fullName evidence="12">Membrane protein YidC</fullName>
    </alternativeName>
</protein>
<sequence length="267" mass="29922">MLKKFGLIAMVVGLLVVMTGCFNIEEPITKDSTGFWDSYLVYPLSWLIIYVADLFNNNFGLSIVVVTILIRIVLLPLMIKQTKSAKAMQAIQPEMQKLREKYSAKDQKTQQKLQQEMMGMFQEHGVNPLAGCLPLLVQMPILLAFYHAIMRTGEIGNQPFLWLELGTPDPIFLLPVIAGITTFIQQKMMMVTDNPQMKILLYMMPIMIFVFALFFPAALTLYWVVGNLFMIAQTYFITGPNVGKKAEATAGGKQPTKGKGKAGGKKK</sequence>
<dbReference type="PRINTS" id="PR00701">
    <property type="entry name" value="60KDINNERMP"/>
</dbReference>
<keyword evidence="4 12" id="KW-0812">Transmembrane</keyword>
<dbReference type="InterPro" id="IPR023060">
    <property type="entry name" value="YidC/YidC1/YidC2_Firmicutes"/>
</dbReference>
<gene>
    <name evidence="15" type="primary">spoIIIJ</name>
    <name evidence="12" type="synonym">yidC</name>
    <name evidence="15" type="ORF">ACFFH4_20310</name>
</gene>
<evidence type="ECO:0000256" key="5">
    <source>
        <dbReference type="ARBA" id="ARBA00022729"/>
    </source>
</evidence>
<dbReference type="PROSITE" id="PS51257">
    <property type="entry name" value="PROKAR_LIPOPROTEIN"/>
    <property type="match status" value="1"/>
</dbReference>
<keyword evidence="3 12" id="KW-1003">Cell membrane</keyword>
<dbReference type="CDD" id="cd20070">
    <property type="entry name" value="5TM_YidC_Alb3"/>
    <property type="match status" value="1"/>
</dbReference>
<evidence type="ECO:0000313" key="16">
    <source>
        <dbReference type="Proteomes" id="UP001589833"/>
    </source>
</evidence>